<name>A0A1Y5TV97_9RHOB</name>
<evidence type="ECO:0000313" key="9">
    <source>
        <dbReference type="Proteomes" id="UP000193900"/>
    </source>
</evidence>
<evidence type="ECO:0000256" key="6">
    <source>
        <dbReference type="SAM" id="MobiDB-lite"/>
    </source>
</evidence>
<dbReference type="AlphaFoldDB" id="A0A1Y5TV97"/>
<dbReference type="PROSITE" id="PS50893">
    <property type="entry name" value="ABC_TRANSPORTER_2"/>
    <property type="match status" value="2"/>
</dbReference>
<dbReference type="InterPro" id="IPR050107">
    <property type="entry name" value="ABC_carbohydrate_import_ATPase"/>
</dbReference>
<sequence>MTVRLDEVPARAGGPGRTSRAGPPVLEAAALTKRFFGVTVLNEVSLSLVPGEVRALLGENGAGKSTIINLLSGVHQPDGGQIRMQGEPVQYLRPLDADHAGISVIRQELSLFPDLSVAEAIFAGHLPSRRFGLIDWAHVRRETRRALGRLGLDVDPRLPVASLSVAEQQMVEIARALTRESKVVIMDEPTASLSPKEVENLGGIVAQLSAEGVAVLYVSHRLDEVKAFCETYTVLRDGRVISDGRAAETEIPDLIRDMAGRSVEIGRGRGGAAREPGPVVLEVRNLASRRRGRGEQMVRDVSFTVRAGEILGLAGIIGAGRTETARMIFGLDPVGDGEILLDGQRFTPRGPAGAMEAGLGYVSEDRKDLSILPHRSVHENFTVTSPVAPGALGRINRGAETRLLASYIERLGIRVQNTRAPITNLSGGNQQKVVLARWIARQPRLLIIDEPTRGIDVGAKEDVHDLVRQIAGEGVAVLLISSDLPEVMALADRVVTLREGEVTGDGPASQTTPEDLMTRMTRHEGQTMAAEKG</sequence>
<dbReference type="CDD" id="cd03215">
    <property type="entry name" value="ABC_Carb_Monos_II"/>
    <property type="match status" value="1"/>
</dbReference>
<dbReference type="InterPro" id="IPR017871">
    <property type="entry name" value="ABC_transporter-like_CS"/>
</dbReference>
<protein>
    <submittedName>
        <fullName evidence="8">Ribose import ATP-binding protein RbsA</fullName>
        <ecNumber evidence="8">3.6.3.17</ecNumber>
    </submittedName>
</protein>
<dbReference type="OrthoDB" id="9805029at2"/>
<dbReference type="InterPro" id="IPR027417">
    <property type="entry name" value="P-loop_NTPase"/>
</dbReference>
<feature type="region of interest" description="Disordered" evidence="6">
    <location>
        <begin position="1"/>
        <end position="22"/>
    </location>
</feature>
<feature type="domain" description="ABC transporter" evidence="7">
    <location>
        <begin position="26"/>
        <end position="262"/>
    </location>
</feature>
<dbReference type="CDD" id="cd03216">
    <property type="entry name" value="ABC_Carb_Monos_I"/>
    <property type="match status" value="1"/>
</dbReference>
<dbReference type="Proteomes" id="UP000193900">
    <property type="component" value="Unassembled WGS sequence"/>
</dbReference>
<dbReference type="Pfam" id="PF00005">
    <property type="entry name" value="ABC_tran"/>
    <property type="match status" value="2"/>
</dbReference>
<dbReference type="SMART" id="SM00382">
    <property type="entry name" value="AAA"/>
    <property type="match status" value="2"/>
</dbReference>
<evidence type="ECO:0000259" key="7">
    <source>
        <dbReference type="PROSITE" id="PS50893"/>
    </source>
</evidence>
<proteinExistence type="predicted"/>
<dbReference type="SUPFAM" id="SSF52540">
    <property type="entry name" value="P-loop containing nucleoside triphosphate hydrolases"/>
    <property type="match status" value="2"/>
</dbReference>
<dbReference type="Gene3D" id="3.40.50.300">
    <property type="entry name" value="P-loop containing nucleotide triphosphate hydrolases"/>
    <property type="match status" value="2"/>
</dbReference>
<dbReference type="PANTHER" id="PTHR43790:SF9">
    <property type="entry name" value="GALACTOFURANOSE TRANSPORTER ATP-BINDING PROTEIN YTFR"/>
    <property type="match status" value="1"/>
</dbReference>
<organism evidence="8 9">
    <name type="scientific">Roseisalinus antarcticus</name>
    <dbReference type="NCBI Taxonomy" id="254357"/>
    <lineage>
        <taxon>Bacteria</taxon>
        <taxon>Pseudomonadati</taxon>
        <taxon>Pseudomonadota</taxon>
        <taxon>Alphaproteobacteria</taxon>
        <taxon>Rhodobacterales</taxon>
        <taxon>Roseobacteraceae</taxon>
        <taxon>Roseisalinus</taxon>
    </lineage>
</organism>
<dbReference type="InterPro" id="IPR003593">
    <property type="entry name" value="AAA+_ATPase"/>
</dbReference>
<dbReference type="EMBL" id="FWFZ01000028">
    <property type="protein sequence ID" value="SLN73635.1"/>
    <property type="molecule type" value="Genomic_DNA"/>
</dbReference>
<keyword evidence="4" id="KW-0547">Nucleotide-binding</keyword>
<reference evidence="8 9" key="1">
    <citation type="submission" date="2017-03" db="EMBL/GenBank/DDBJ databases">
        <authorList>
            <person name="Afonso C.L."/>
            <person name="Miller P.J."/>
            <person name="Scott M.A."/>
            <person name="Spackman E."/>
            <person name="Goraichik I."/>
            <person name="Dimitrov K.M."/>
            <person name="Suarez D.L."/>
            <person name="Swayne D.E."/>
        </authorList>
    </citation>
    <scope>NUCLEOTIDE SEQUENCE [LARGE SCALE GENOMIC DNA]</scope>
    <source>
        <strain evidence="8 9">CECT 7023</strain>
    </source>
</reference>
<keyword evidence="5 8" id="KW-0067">ATP-binding</keyword>
<dbReference type="GO" id="GO:0005524">
    <property type="term" value="F:ATP binding"/>
    <property type="evidence" value="ECO:0007669"/>
    <property type="project" value="UniProtKB-KW"/>
</dbReference>
<keyword evidence="2" id="KW-0762">Sugar transport</keyword>
<evidence type="ECO:0000256" key="4">
    <source>
        <dbReference type="ARBA" id="ARBA00022741"/>
    </source>
</evidence>
<gene>
    <name evidence="8" type="primary">rbsA_13</name>
    <name evidence="8" type="ORF">ROA7023_03715</name>
</gene>
<dbReference type="EC" id="3.6.3.17" evidence="8"/>
<keyword evidence="1" id="KW-0813">Transport</keyword>
<dbReference type="GO" id="GO:0016887">
    <property type="term" value="F:ATP hydrolysis activity"/>
    <property type="evidence" value="ECO:0007669"/>
    <property type="project" value="InterPro"/>
</dbReference>
<evidence type="ECO:0000256" key="3">
    <source>
        <dbReference type="ARBA" id="ARBA00022737"/>
    </source>
</evidence>
<evidence type="ECO:0000256" key="5">
    <source>
        <dbReference type="ARBA" id="ARBA00022840"/>
    </source>
</evidence>
<feature type="domain" description="ABC transporter" evidence="7">
    <location>
        <begin position="281"/>
        <end position="524"/>
    </location>
</feature>
<dbReference type="PANTHER" id="PTHR43790">
    <property type="entry name" value="CARBOHYDRATE TRANSPORT ATP-BINDING PROTEIN MG119-RELATED"/>
    <property type="match status" value="1"/>
</dbReference>
<evidence type="ECO:0000313" key="8">
    <source>
        <dbReference type="EMBL" id="SLN73635.1"/>
    </source>
</evidence>
<keyword evidence="8" id="KW-0378">Hydrolase</keyword>
<accession>A0A1Y5TV97</accession>
<evidence type="ECO:0000256" key="1">
    <source>
        <dbReference type="ARBA" id="ARBA00022448"/>
    </source>
</evidence>
<dbReference type="PROSITE" id="PS00211">
    <property type="entry name" value="ABC_TRANSPORTER_1"/>
    <property type="match status" value="1"/>
</dbReference>
<keyword evidence="3" id="KW-0677">Repeat</keyword>
<evidence type="ECO:0000256" key="2">
    <source>
        <dbReference type="ARBA" id="ARBA00022597"/>
    </source>
</evidence>
<keyword evidence="9" id="KW-1185">Reference proteome</keyword>
<dbReference type="InterPro" id="IPR003439">
    <property type="entry name" value="ABC_transporter-like_ATP-bd"/>
</dbReference>